<proteinExistence type="predicted"/>
<feature type="coiled-coil region" evidence="1">
    <location>
        <begin position="154"/>
        <end position="181"/>
    </location>
</feature>
<dbReference type="InterPro" id="IPR052748">
    <property type="entry name" value="ISR_Activator"/>
</dbReference>
<dbReference type="SUPFAM" id="SSF81901">
    <property type="entry name" value="HCP-like"/>
    <property type="match status" value="1"/>
</dbReference>
<comment type="caution">
    <text evidence="3">The sequence shown here is derived from an EMBL/GenBank/DDBJ whole genome shotgun (WGS) entry which is preliminary data.</text>
</comment>
<name>A0A9N8Z593_9GLOM</name>
<feature type="region of interest" description="Disordered" evidence="2">
    <location>
        <begin position="1"/>
        <end position="24"/>
    </location>
</feature>
<organism evidence="3 4">
    <name type="scientific">Dentiscutata erythropus</name>
    <dbReference type="NCBI Taxonomy" id="1348616"/>
    <lineage>
        <taxon>Eukaryota</taxon>
        <taxon>Fungi</taxon>
        <taxon>Fungi incertae sedis</taxon>
        <taxon>Mucoromycota</taxon>
        <taxon>Glomeromycotina</taxon>
        <taxon>Glomeromycetes</taxon>
        <taxon>Diversisporales</taxon>
        <taxon>Gigasporaceae</taxon>
        <taxon>Dentiscutata</taxon>
    </lineage>
</organism>
<evidence type="ECO:0000256" key="1">
    <source>
        <dbReference type="SAM" id="Coils"/>
    </source>
</evidence>
<dbReference type="EMBL" id="CAJVPY010000338">
    <property type="protein sequence ID" value="CAG8466684.1"/>
    <property type="molecule type" value="Genomic_DNA"/>
</dbReference>
<evidence type="ECO:0000256" key="2">
    <source>
        <dbReference type="SAM" id="MobiDB-lite"/>
    </source>
</evidence>
<sequence>MKTVVTRSENLHDESFNHDDNSSSELKCDDIEFHLSTDEGIKFHRSGNYKDAWNCFVKNAELNDRFAKYWKGYYLWEGHHVSQDKNQAAALFKDAAEDGVEYAQLRYAFALKENGNTEEIANYLTWSDGSAEAQYHMGCMYLQDNPKLAYKYFSLAASQNNARAKKQLEELKESIQEDDEYMT</sequence>
<dbReference type="OrthoDB" id="2397917at2759"/>
<dbReference type="InterPro" id="IPR011990">
    <property type="entry name" value="TPR-like_helical_dom_sf"/>
</dbReference>
<evidence type="ECO:0000313" key="3">
    <source>
        <dbReference type="EMBL" id="CAG8466684.1"/>
    </source>
</evidence>
<keyword evidence="4" id="KW-1185">Reference proteome</keyword>
<dbReference type="InterPro" id="IPR006597">
    <property type="entry name" value="Sel1-like"/>
</dbReference>
<reference evidence="3" key="1">
    <citation type="submission" date="2021-06" db="EMBL/GenBank/DDBJ databases">
        <authorList>
            <person name="Kallberg Y."/>
            <person name="Tangrot J."/>
            <person name="Rosling A."/>
        </authorList>
    </citation>
    <scope>NUCLEOTIDE SEQUENCE</scope>
    <source>
        <strain evidence="3">MA453B</strain>
    </source>
</reference>
<dbReference type="AlphaFoldDB" id="A0A9N8Z593"/>
<feature type="compositionally biased region" description="Basic and acidic residues" evidence="2">
    <location>
        <begin position="9"/>
        <end position="24"/>
    </location>
</feature>
<dbReference type="Gene3D" id="1.25.40.10">
    <property type="entry name" value="Tetratricopeptide repeat domain"/>
    <property type="match status" value="1"/>
</dbReference>
<protein>
    <submittedName>
        <fullName evidence="3">6931_t:CDS:1</fullName>
    </submittedName>
</protein>
<dbReference type="Proteomes" id="UP000789405">
    <property type="component" value="Unassembled WGS sequence"/>
</dbReference>
<dbReference type="SMART" id="SM00671">
    <property type="entry name" value="SEL1"/>
    <property type="match status" value="2"/>
</dbReference>
<dbReference type="PANTHER" id="PTHR45011:SF1">
    <property type="entry name" value="DAP3-BINDING CELL DEATH ENHANCER 1"/>
    <property type="match status" value="1"/>
</dbReference>
<accession>A0A9N8Z593</accession>
<dbReference type="PANTHER" id="PTHR45011">
    <property type="entry name" value="DAP3-BINDING CELL DEATH ENHANCER 1"/>
    <property type="match status" value="1"/>
</dbReference>
<evidence type="ECO:0000313" key="4">
    <source>
        <dbReference type="Proteomes" id="UP000789405"/>
    </source>
</evidence>
<gene>
    <name evidence="3" type="ORF">DERYTH_LOCUS1261</name>
</gene>
<keyword evidence="1" id="KW-0175">Coiled coil</keyword>